<accession>A0A132EZN7</accession>
<dbReference type="SMART" id="SM00304">
    <property type="entry name" value="HAMP"/>
    <property type="match status" value="1"/>
</dbReference>
<evidence type="ECO:0000256" key="4">
    <source>
        <dbReference type="ARBA" id="ARBA00022553"/>
    </source>
</evidence>
<dbReference type="Pfam" id="PF02518">
    <property type="entry name" value="HATPase_c"/>
    <property type="match status" value="1"/>
</dbReference>
<dbReference type="RefSeq" id="WP_060299318.1">
    <property type="nucleotide sequence ID" value="NZ_LPJX01000045.1"/>
</dbReference>
<dbReference type="Gene3D" id="6.10.340.10">
    <property type="match status" value="1"/>
</dbReference>
<comment type="subcellular location">
    <subcellularLocation>
        <location evidence="2">Membrane</location>
    </subcellularLocation>
</comment>
<dbReference type="PRINTS" id="PR00344">
    <property type="entry name" value="BCTRLSENSOR"/>
</dbReference>
<dbReference type="PANTHER" id="PTHR45436">
    <property type="entry name" value="SENSOR HISTIDINE KINASE YKOH"/>
    <property type="match status" value="1"/>
</dbReference>
<evidence type="ECO:0000313" key="16">
    <source>
        <dbReference type="EMBL" id="KWF63700.1"/>
    </source>
</evidence>
<dbReference type="AlphaFoldDB" id="A0A132EZN7"/>
<dbReference type="Gene3D" id="1.10.287.130">
    <property type="match status" value="1"/>
</dbReference>
<dbReference type="CDD" id="cd00075">
    <property type="entry name" value="HATPase"/>
    <property type="match status" value="1"/>
</dbReference>
<dbReference type="EC" id="2.7.13.3" evidence="3"/>
<sequence>MKLSLTRRLSLVFSVLLLACSGASAWLQIRANDMREKEVVQALSRDLAANIVNSTPLMDANGLRPDAVRTLFGQLMGVNPSVEVYLLDNAGRIRGDDAPPGHVKRDRVDLAPVQRFIAGDPLPILGDDPRSPDARKVFSAAPLQRAGQPPSGYIYVVLLGEAHDRLAARVDAGNVLRTTLWSMALVALLGLLAGLTAFSFITRPLRRLTGAMRRFDANAAPDTQPPVPRSPPGTRGDDIAVLESAFAQMADRIGEQWRALTRQDQQRRELIANISHDLRTPLTSLHGYLETLSLKADTLGEPDRRRYLSIALAQSAKVGRLAQALFELARLESGGVQPERELFSIVDLVQDVFQKFELAAQARDIALHARMPPRVPTVWADLGMIERVLTNLIDNALRHTPVHGEVEVALEPRGDRVIVTVSDTGAGIPAERREGLFQRPQRPMSGGAARSGGLGLLIVHRMLALNGSAIRLVDRDGRGAVFEFALAAAAPAVADNPSSPGDEPR</sequence>
<dbReference type="InterPro" id="IPR003661">
    <property type="entry name" value="HisK_dim/P_dom"/>
</dbReference>
<keyword evidence="5" id="KW-0808">Transferase</keyword>
<dbReference type="GO" id="GO:0000155">
    <property type="term" value="F:phosphorelay sensor kinase activity"/>
    <property type="evidence" value="ECO:0007669"/>
    <property type="project" value="InterPro"/>
</dbReference>
<name>A0A132EZN7_9BURK</name>
<dbReference type="PROSITE" id="PS50885">
    <property type="entry name" value="HAMP"/>
    <property type="match status" value="1"/>
</dbReference>
<evidence type="ECO:0000256" key="9">
    <source>
        <dbReference type="ARBA" id="ARBA00023012"/>
    </source>
</evidence>
<evidence type="ECO:0000256" key="13">
    <source>
        <dbReference type="SAM" id="SignalP"/>
    </source>
</evidence>
<dbReference type="PROSITE" id="PS50109">
    <property type="entry name" value="HIS_KIN"/>
    <property type="match status" value="1"/>
</dbReference>
<protein>
    <recommendedName>
        <fullName evidence="3">histidine kinase</fullName>
        <ecNumber evidence="3">2.7.13.3</ecNumber>
    </recommendedName>
</protein>
<evidence type="ECO:0000256" key="12">
    <source>
        <dbReference type="SAM" id="Phobius"/>
    </source>
</evidence>
<dbReference type="CDD" id="cd00082">
    <property type="entry name" value="HisKA"/>
    <property type="match status" value="1"/>
</dbReference>
<dbReference type="SMART" id="SM00388">
    <property type="entry name" value="HisKA"/>
    <property type="match status" value="1"/>
</dbReference>
<dbReference type="InterPro" id="IPR005467">
    <property type="entry name" value="His_kinase_dom"/>
</dbReference>
<dbReference type="Gene3D" id="3.30.565.10">
    <property type="entry name" value="Histidine kinase-like ATPase, C-terminal domain"/>
    <property type="match status" value="1"/>
</dbReference>
<dbReference type="Pfam" id="PF00672">
    <property type="entry name" value="HAMP"/>
    <property type="match status" value="1"/>
</dbReference>
<dbReference type="PROSITE" id="PS51257">
    <property type="entry name" value="PROKAR_LIPOPROTEIN"/>
    <property type="match status" value="1"/>
</dbReference>
<proteinExistence type="predicted"/>
<dbReference type="InterPro" id="IPR036097">
    <property type="entry name" value="HisK_dim/P_sf"/>
</dbReference>
<dbReference type="GO" id="GO:0005886">
    <property type="term" value="C:plasma membrane"/>
    <property type="evidence" value="ECO:0007669"/>
    <property type="project" value="TreeGrafter"/>
</dbReference>
<evidence type="ECO:0000256" key="5">
    <source>
        <dbReference type="ARBA" id="ARBA00022679"/>
    </source>
</evidence>
<evidence type="ECO:0000256" key="7">
    <source>
        <dbReference type="ARBA" id="ARBA00022777"/>
    </source>
</evidence>
<reference evidence="16 17" key="1">
    <citation type="submission" date="2015-11" db="EMBL/GenBank/DDBJ databases">
        <title>Expanding the genomic diversity of Burkholderia species for the development of highly accurate diagnostics.</title>
        <authorList>
            <person name="Sahl J."/>
            <person name="Keim P."/>
            <person name="Wagner D."/>
        </authorList>
    </citation>
    <scope>NUCLEOTIDE SEQUENCE [LARGE SCALE GENOMIC DNA]</scope>
    <source>
        <strain evidence="16 17">MSMB574WGS</strain>
    </source>
</reference>
<keyword evidence="10 12" id="KW-0472">Membrane</keyword>
<dbReference type="Proteomes" id="UP000061512">
    <property type="component" value="Unassembled WGS sequence"/>
</dbReference>
<dbReference type="SMART" id="SM00387">
    <property type="entry name" value="HATPase_c"/>
    <property type="match status" value="1"/>
</dbReference>
<evidence type="ECO:0000256" key="11">
    <source>
        <dbReference type="SAM" id="MobiDB-lite"/>
    </source>
</evidence>
<evidence type="ECO:0000256" key="1">
    <source>
        <dbReference type="ARBA" id="ARBA00000085"/>
    </source>
</evidence>
<dbReference type="SUPFAM" id="SSF55874">
    <property type="entry name" value="ATPase domain of HSP90 chaperone/DNA topoisomerase II/histidine kinase"/>
    <property type="match status" value="1"/>
</dbReference>
<evidence type="ECO:0000256" key="10">
    <source>
        <dbReference type="ARBA" id="ARBA00023136"/>
    </source>
</evidence>
<feature type="signal peptide" evidence="13">
    <location>
        <begin position="1"/>
        <end position="25"/>
    </location>
</feature>
<feature type="region of interest" description="Disordered" evidence="11">
    <location>
        <begin position="216"/>
        <end position="235"/>
    </location>
</feature>
<gene>
    <name evidence="16" type="ORF">WT57_21705</name>
</gene>
<dbReference type="FunFam" id="1.10.287.130:FF:000001">
    <property type="entry name" value="Two-component sensor histidine kinase"/>
    <property type="match status" value="1"/>
</dbReference>
<dbReference type="InterPro" id="IPR050428">
    <property type="entry name" value="TCS_sensor_his_kinase"/>
</dbReference>
<keyword evidence="13" id="KW-0732">Signal</keyword>
<comment type="catalytic activity">
    <reaction evidence="1">
        <text>ATP + protein L-histidine = ADP + protein N-phospho-L-histidine.</text>
        <dbReference type="EC" id="2.7.13.3"/>
    </reaction>
</comment>
<keyword evidence="6 12" id="KW-0812">Transmembrane</keyword>
<dbReference type="InterPro" id="IPR036890">
    <property type="entry name" value="HATPase_C_sf"/>
</dbReference>
<dbReference type="InterPro" id="IPR003594">
    <property type="entry name" value="HATPase_dom"/>
</dbReference>
<keyword evidence="7 16" id="KW-0418">Kinase</keyword>
<dbReference type="Pfam" id="PF00512">
    <property type="entry name" value="HisKA"/>
    <property type="match status" value="1"/>
</dbReference>
<dbReference type="EMBL" id="LPJX01000045">
    <property type="protein sequence ID" value="KWF63700.1"/>
    <property type="molecule type" value="Genomic_DNA"/>
</dbReference>
<evidence type="ECO:0000313" key="17">
    <source>
        <dbReference type="Proteomes" id="UP000061512"/>
    </source>
</evidence>
<evidence type="ECO:0000256" key="8">
    <source>
        <dbReference type="ARBA" id="ARBA00022989"/>
    </source>
</evidence>
<dbReference type="CDD" id="cd06225">
    <property type="entry name" value="HAMP"/>
    <property type="match status" value="1"/>
</dbReference>
<keyword evidence="8 12" id="KW-1133">Transmembrane helix</keyword>
<dbReference type="InterPro" id="IPR004358">
    <property type="entry name" value="Sig_transdc_His_kin-like_C"/>
</dbReference>
<comment type="caution">
    <text evidence="16">The sequence shown here is derived from an EMBL/GenBank/DDBJ whole genome shotgun (WGS) entry which is preliminary data.</text>
</comment>
<evidence type="ECO:0000256" key="6">
    <source>
        <dbReference type="ARBA" id="ARBA00022692"/>
    </source>
</evidence>
<evidence type="ECO:0000259" key="15">
    <source>
        <dbReference type="PROSITE" id="PS50885"/>
    </source>
</evidence>
<dbReference type="PANTHER" id="PTHR45436:SF5">
    <property type="entry name" value="SENSOR HISTIDINE KINASE TRCS"/>
    <property type="match status" value="1"/>
</dbReference>
<feature type="domain" description="HAMP" evidence="15">
    <location>
        <begin position="199"/>
        <end position="258"/>
    </location>
</feature>
<feature type="transmembrane region" description="Helical" evidence="12">
    <location>
        <begin position="180"/>
        <end position="202"/>
    </location>
</feature>
<feature type="chain" id="PRO_5007291271" description="histidine kinase" evidence="13">
    <location>
        <begin position="26"/>
        <end position="505"/>
    </location>
</feature>
<feature type="domain" description="Histidine kinase" evidence="14">
    <location>
        <begin position="273"/>
        <end position="490"/>
    </location>
</feature>
<keyword evidence="9" id="KW-0902">Two-component regulatory system</keyword>
<keyword evidence="4" id="KW-0597">Phosphoprotein</keyword>
<evidence type="ECO:0000259" key="14">
    <source>
        <dbReference type="PROSITE" id="PS50109"/>
    </source>
</evidence>
<evidence type="ECO:0000256" key="2">
    <source>
        <dbReference type="ARBA" id="ARBA00004370"/>
    </source>
</evidence>
<organism evidence="16 17">
    <name type="scientific">Burkholderia pseudomultivorans</name>
    <dbReference type="NCBI Taxonomy" id="1207504"/>
    <lineage>
        <taxon>Bacteria</taxon>
        <taxon>Pseudomonadati</taxon>
        <taxon>Pseudomonadota</taxon>
        <taxon>Betaproteobacteria</taxon>
        <taxon>Burkholderiales</taxon>
        <taxon>Burkholderiaceae</taxon>
        <taxon>Burkholderia</taxon>
        <taxon>Burkholderia cepacia complex</taxon>
    </lineage>
</organism>
<dbReference type="InterPro" id="IPR003660">
    <property type="entry name" value="HAMP_dom"/>
</dbReference>
<dbReference type="SUPFAM" id="SSF47384">
    <property type="entry name" value="Homodimeric domain of signal transducing histidine kinase"/>
    <property type="match status" value="1"/>
</dbReference>
<evidence type="ECO:0000256" key="3">
    <source>
        <dbReference type="ARBA" id="ARBA00012438"/>
    </source>
</evidence>